<accession>A0A382ITR0</accession>
<name>A0A382ITR0_9ZZZZ</name>
<evidence type="ECO:0000313" key="1">
    <source>
        <dbReference type="EMBL" id="SVC02679.1"/>
    </source>
</evidence>
<organism evidence="1">
    <name type="scientific">marine metagenome</name>
    <dbReference type="NCBI Taxonomy" id="408172"/>
    <lineage>
        <taxon>unclassified sequences</taxon>
        <taxon>metagenomes</taxon>
        <taxon>ecological metagenomes</taxon>
    </lineage>
</organism>
<feature type="non-terminal residue" evidence="1">
    <location>
        <position position="68"/>
    </location>
</feature>
<reference evidence="1" key="1">
    <citation type="submission" date="2018-05" db="EMBL/GenBank/DDBJ databases">
        <authorList>
            <person name="Lanie J.A."/>
            <person name="Ng W.-L."/>
            <person name="Kazmierczak K.M."/>
            <person name="Andrzejewski T.M."/>
            <person name="Davidsen T.M."/>
            <person name="Wayne K.J."/>
            <person name="Tettelin H."/>
            <person name="Glass J.I."/>
            <person name="Rusch D."/>
            <person name="Podicherti R."/>
            <person name="Tsui H.-C.T."/>
            <person name="Winkler M.E."/>
        </authorList>
    </citation>
    <scope>NUCLEOTIDE SEQUENCE</scope>
</reference>
<proteinExistence type="predicted"/>
<sequence length="68" mass="7356">MTALTPVLSIRLPEDSVPTSSSFLAEFRQDVGGWSETTWRGLSGVLKKSFFQMFSVPDGESGQSCGVL</sequence>
<dbReference type="AlphaFoldDB" id="A0A382ITR0"/>
<gene>
    <name evidence="1" type="ORF">METZ01_LOCUS255533</name>
</gene>
<dbReference type="EMBL" id="UINC01069361">
    <property type="protein sequence ID" value="SVC02679.1"/>
    <property type="molecule type" value="Genomic_DNA"/>
</dbReference>
<protein>
    <submittedName>
        <fullName evidence="1">Uncharacterized protein</fullName>
    </submittedName>
</protein>